<dbReference type="AlphaFoldDB" id="A0A4Y7JHN1"/>
<dbReference type="Proteomes" id="UP000316621">
    <property type="component" value="Chromosome 5"/>
</dbReference>
<dbReference type="Gramene" id="RZC60624">
    <property type="protein sequence ID" value="RZC60624"/>
    <property type="gene ID" value="C5167_022375"/>
</dbReference>
<accession>A0A4Y7JHN1</accession>
<gene>
    <name evidence="1" type="ORF">C5167_022375</name>
</gene>
<sequence length="62" mass="7209">RRDASPDFGFRVFFKKLENKRVLGVRAKELIPGYSEREALSMARDVCSDALEEQIRDLVSRH</sequence>
<dbReference type="EMBL" id="CM010719">
    <property type="protein sequence ID" value="RZC60624.1"/>
    <property type="molecule type" value="Genomic_DNA"/>
</dbReference>
<organism evidence="1 2">
    <name type="scientific">Papaver somniferum</name>
    <name type="common">Opium poppy</name>
    <dbReference type="NCBI Taxonomy" id="3469"/>
    <lineage>
        <taxon>Eukaryota</taxon>
        <taxon>Viridiplantae</taxon>
        <taxon>Streptophyta</taxon>
        <taxon>Embryophyta</taxon>
        <taxon>Tracheophyta</taxon>
        <taxon>Spermatophyta</taxon>
        <taxon>Magnoliopsida</taxon>
        <taxon>Ranunculales</taxon>
        <taxon>Papaveraceae</taxon>
        <taxon>Papaveroideae</taxon>
        <taxon>Papaver</taxon>
    </lineage>
</organism>
<proteinExistence type="predicted"/>
<name>A0A4Y7JHN1_PAPSO</name>
<reference evidence="1 2" key="1">
    <citation type="journal article" date="2018" name="Science">
        <title>The opium poppy genome and morphinan production.</title>
        <authorList>
            <person name="Guo L."/>
            <person name="Winzer T."/>
            <person name="Yang X."/>
            <person name="Li Y."/>
            <person name="Ning Z."/>
            <person name="He Z."/>
            <person name="Teodor R."/>
            <person name="Lu Y."/>
            <person name="Bowser T.A."/>
            <person name="Graham I.A."/>
            <person name="Ye K."/>
        </authorList>
    </citation>
    <scope>NUCLEOTIDE SEQUENCE [LARGE SCALE GENOMIC DNA]</scope>
    <source>
        <strain evidence="2">cv. HN1</strain>
        <tissue evidence="1">Leaves</tissue>
    </source>
</reference>
<keyword evidence="2" id="KW-1185">Reference proteome</keyword>
<feature type="non-terminal residue" evidence="1">
    <location>
        <position position="1"/>
    </location>
</feature>
<protein>
    <submittedName>
        <fullName evidence="1">Uncharacterized protein</fullName>
    </submittedName>
</protein>
<evidence type="ECO:0000313" key="2">
    <source>
        <dbReference type="Proteomes" id="UP000316621"/>
    </source>
</evidence>
<evidence type="ECO:0000313" key="1">
    <source>
        <dbReference type="EMBL" id="RZC60624.1"/>
    </source>
</evidence>